<feature type="domain" description="AAA-ATPase-like" evidence="1">
    <location>
        <begin position="103"/>
        <end position="265"/>
    </location>
</feature>
<dbReference type="InterPro" id="IPR018631">
    <property type="entry name" value="AAA-ATPase-like_dom"/>
</dbReference>
<organism evidence="2 3">
    <name type="scientific">Dentiscutata erythropus</name>
    <dbReference type="NCBI Taxonomy" id="1348616"/>
    <lineage>
        <taxon>Eukaryota</taxon>
        <taxon>Fungi</taxon>
        <taxon>Fungi incertae sedis</taxon>
        <taxon>Mucoromycota</taxon>
        <taxon>Glomeromycotina</taxon>
        <taxon>Glomeromycetes</taxon>
        <taxon>Diversisporales</taxon>
        <taxon>Gigasporaceae</taxon>
        <taxon>Dentiscutata</taxon>
    </lineage>
</organism>
<dbReference type="Pfam" id="PF09820">
    <property type="entry name" value="AAA-ATPase_like"/>
    <property type="match status" value="1"/>
</dbReference>
<accession>A0A9N9IW44</accession>
<dbReference type="AlphaFoldDB" id="A0A9N9IW44"/>
<dbReference type="PANTHER" id="PTHR34825:SF1">
    <property type="entry name" value="AAA-ATPASE-LIKE DOMAIN-CONTAINING PROTEIN"/>
    <property type="match status" value="1"/>
</dbReference>
<gene>
    <name evidence="2" type="ORF">DERYTH_LOCUS17024</name>
</gene>
<dbReference type="OrthoDB" id="3068380at2759"/>
<feature type="non-terminal residue" evidence="2">
    <location>
        <position position="697"/>
    </location>
</feature>
<evidence type="ECO:0000313" key="2">
    <source>
        <dbReference type="EMBL" id="CAG8752422.1"/>
    </source>
</evidence>
<name>A0A9N9IW44_9GLOM</name>
<sequence length="697" mass="79397">ISSGFRLAPRISSFLQELRFSSSSINEQVREKEVPRRLPKFLRATSVLGTRIFETEGGIDKRLQLPYCVPNFYDFRTSERMLFADKTIYIKYLESHEKIQIHISPATTLWEISISCDVFDLSLIDITGSVSEMKKSFVDYINAVLRDFVMNYSKELGYPQIDQVLITKNATVSLRNILLLVSKCEHTLFVGVDEYDAPANNSAFTDATMTIGLDEATLKHFEKIEQFFKSSFFAVLKEGCGGISNDRGAVISKYFVTGVTPAFRSSMSPLHETVIVSGNPELHGICGFTNEEVTTLVRHYLSKDEQETNKIVNSMRKLYNGYCFGNTAYDKSDPQLPLLYNPQSVFHYIRTFERSGDAVPNEYVNSHILKSIADIGEFSVDDLVQLVISGFVESDIMTGFRYADLLNVGKEKDITCSLLFYLRLLTRGPEEGCLCIPNDIIKKEIFKRIINYLCSLDAISHLMGPAFDELAYGDINAFVKLLEVFLQTRTLRSLQTANKNGLQSIVEILLDKQTMYIPELQLVVDGTKEYGKGRNGFIDIFIPPQATGSMIMQIPGMILELKYITLEGLRSGETENWKRVFDYDILMEFKKKIRKENEQHLLARNYMYWSNKLKKPVLTTVGAVIENAIKQLEMYMNIVAKGESKTYYDFGVLDNRVEIKRGFDDLRGYVIMAIAGDHVLVHFTKLTSTSNRYYSML</sequence>
<proteinExistence type="predicted"/>
<comment type="caution">
    <text evidence="2">The sequence shown here is derived from an EMBL/GenBank/DDBJ whole genome shotgun (WGS) entry which is preliminary data.</text>
</comment>
<protein>
    <submittedName>
        <fullName evidence="2">21575_t:CDS:1</fullName>
    </submittedName>
</protein>
<dbReference type="EMBL" id="CAJVPY010015559">
    <property type="protein sequence ID" value="CAG8752422.1"/>
    <property type="molecule type" value="Genomic_DNA"/>
</dbReference>
<keyword evidence="3" id="KW-1185">Reference proteome</keyword>
<reference evidence="2" key="1">
    <citation type="submission" date="2021-06" db="EMBL/GenBank/DDBJ databases">
        <authorList>
            <person name="Kallberg Y."/>
            <person name="Tangrot J."/>
            <person name="Rosling A."/>
        </authorList>
    </citation>
    <scope>NUCLEOTIDE SEQUENCE</scope>
    <source>
        <strain evidence="2">MA453B</strain>
    </source>
</reference>
<evidence type="ECO:0000259" key="1">
    <source>
        <dbReference type="Pfam" id="PF09820"/>
    </source>
</evidence>
<evidence type="ECO:0000313" key="3">
    <source>
        <dbReference type="Proteomes" id="UP000789405"/>
    </source>
</evidence>
<dbReference type="Proteomes" id="UP000789405">
    <property type="component" value="Unassembled WGS sequence"/>
</dbReference>
<dbReference type="PANTHER" id="PTHR34825">
    <property type="entry name" value="CONSERVED PROTEIN, WITH A WEAK D-GALACTARATE DEHYDRATASE/ALTRONATE HYDROLASE DOMAIN"/>
    <property type="match status" value="1"/>
</dbReference>